<feature type="non-terminal residue" evidence="8">
    <location>
        <position position="1"/>
    </location>
</feature>
<evidence type="ECO:0000256" key="4">
    <source>
        <dbReference type="ARBA" id="ARBA00023163"/>
    </source>
</evidence>
<keyword evidence="3" id="KW-0805">Transcription regulation</keyword>
<dbReference type="Pfam" id="PF00172">
    <property type="entry name" value="Zn_clus"/>
    <property type="match status" value="2"/>
</dbReference>
<protein>
    <recommendedName>
        <fullName evidence="7">Zn(2)-C6 fungal-type domain-containing protein</fullName>
    </recommendedName>
</protein>
<dbReference type="GO" id="GO:0005634">
    <property type="term" value="C:nucleus"/>
    <property type="evidence" value="ECO:0007669"/>
    <property type="project" value="UniProtKB-SubCell"/>
</dbReference>
<evidence type="ECO:0000313" key="8">
    <source>
        <dbReference type="EMBL" id="CAK5264457.1"/>
    </source>
</evidence>
<dbReference type="SUPFAM" id="SSF57701">
    <property type="entry name" value="Zn2/Cys6 DNA-binding domain"/>
    <property type="match status" value="2"/>
</dbReference>
<keyword evidence="4" id="KW-0804">Transcription</keyword>
<sequence>WVLYLARYLCSKTWHYARYSGDQQSTPNLSSTCKSLSSTFRLHHTLQLMPPVQLKTGTCARCRSKKTRCDGNEPCNKCSAANSTCNYPDGAKEGRFGMELKKGAACIPCRKKKKRCDGMLPCRTCIAGRHTIPCTYADNVEPLRRPSPGRLETPNASPLLDISSASSASSSTLSDTSPSSVDEHFRFINSRGFSPSPFVDAELPDYITFSDLSQARELFVDFAEDRDLVGQFQNMRKNDPPKPDTPTFDLIFESEVQGQVYSLPETPKDKEDELVTIRKLFLNHRCQFGLSVPQSALEALKHGKPLDEEHMHPVLLHACQLLGYMLARHLQHGTWVPLPGQSDREAEQIQLCLGAMKDASTVSYLQTLGLMSSYFFNKGDLVRARDMIENAYRHLQETGWMETLSGPDSEKEPEPAEPSWGFSAGPKTKADQAEAAIAQIVYLDLVHMLILKLPSLLCESARDRLRDQMDRPRSNAEVNFLRAKSALLLWDAQQLAKEYPGKSSPEALFTGWHEQLWKLMESIAVHRSFLSLTLNKGSFCPKLRFIMLSIKVCMILTMTARITLTEVFEVSNKEMFASRIDACLEIMSITNDLSPEDCEYLDPVLSVCWTALIKLVDSCTHQPTHVKQTMMHDPAALASVIRDRNQTLQRLLPFTLTLSDPPSDASQLP</sequence>
<dbReference type="Gene3D" id="4.10.240.10">
    <property type="entry name" value="Zn(2)-C6 fungal-type DNA-binding domain"/>
    <property type="match status" value="2"/>
</dbReference>
<dbReference type="InterPro" id="IPR001138">
    <property type="entry name" value="Zn2Cys6_DnaBD"/>
</dbReference>
<feature type="region of interest" description="Disordered" evidence="6">
    <location>
        <begin position="145"/>
        <end position="179"/>
    </location>
</feature>
<dbReference type="PANTHER" id="PTHR47338">
    <property type="entry name" value="ZN(II)2CYS6 TRANSCRIPTION FACTOR (EUROFUNG)-RELATED"/>
    <property type="match status" value="1"/>
</dbReference>
<dbReference type="EMBL" id="CAVNYO010000057">
    <property type="protein sequence ID" value="CAK5264457.1"/>
    <property type="molecule type" value="Genomic_DNA"/>
</dbReference>
<evidence type="ECO:0000313" key="9">
    <source>
        <dbReference type="Proteomes" id="UP001295794"/>
    </source>
</evidence>
<keyword evidence="2" id="KW-0479">Metal-binding</keyword>
<dbReference type="GO" id="GO:0000981">
    <property type="term" value="F:DNA-binding transcription factor activity, RNA polymerase II-specific"/>
    <property type="evidence" value="ECO:0007669"/>
    <property type="project" value="InterPro"/>
</dbReference>
<feature type="domain" description="Zn(2)-C6 fungal-type" evidence="7">
    <location>
        <begin position="58"/>
        <end position="87"/>
    </location>
</feature>
<organism evidence="8 9">
    <name type="scientific">Mycena citricolor</name>
    <dbReference type="NCBI Taxonomy" id="2018698"/>
    <lineage>
        <taxon>Eukaryota</taxon>
        <taxon>Fungi</taxon>
        <taxon>Dikarya</taxon>
        <taxon>Basidiomycota</taxon>
        <taxon>Agaricomycotina</taxon>
        <taxon>Agaricomycetes</taxon>
        <taxon>Agaricomycetidae</taxon>
        <taxon>Agaricales</taxon>
        <taxon>Marasmiineae</taxon>
        <taxon>Mycenaceae</taxon>
        <taxon>Mycena</taxon>
    </lineage>
</organism>
<keyword evidence="9" id="KW-1185">Reference proteome</keyword>
<evidence type="ECO:0000259" key="7">
    <source>
        <dbReference type="PROSITE" id="PS50048"/>
    </source>
</evidence>
<dbReference type="InterPro" id="IPR036864">
    <property type="entry name" value="Zn2-C6_fun-type_DNA-bd_sf"/>
</dbReference>
<name>A0AAD2GW64_9AGAR</name>
<gene>
    <name evidence="8" type="ORF">MYCIT1_LOCUS4640</name>
</gene>
<dbReference type="Proteomes" id="UP001295794">
    <property type="component" value="Unassembled WGS sequence"/>
</dbReference>
<accession>A0AAD2GW64</accession>
<dbReference type="PANTHER" id="PTHR47338:SF5">
    <property type="entry name" value="ZN(II)2CYS6 TRANSCRIPTION FACTOR (EUROFUNG)"/>
    <property type="match status" value="1"/>
</dbReference>
<dbReference type="PROSITE" id="PS00463">
    <property type="entry name" value="ZN2_CY6_FUNGAL_1"/>
    <property type="match status" value="2"/>
</dbReference>
<dbReference type="InterPro" id="IPR050815">
    <property type="entry name" value="TF_fung"/>
</dbReference>
<evidence type="ECO:0000256" key="1">
    <source>
        <dbReference type="ARBA" id="ARBA00004123"/>
    </source>
</evidence>
<feature type="region of interest" description="Disordered" evidence="6">
    <location>
        <begin position="403"/>
        <end position="426"/>
    </location>
</feature>
<dbReference type="SMART" id="SM00066">
    <property type="entry name" value="GAL4"/>
    <property type="match status" value="2"/>
</dbReference>
<evidence type="ECO:0000256" key="5">
    <source>
        <dbReference type="ARBA" id="ARBA00023242"/>
    </source>
</evidence>
<evidence type="ECO:0000256" key="6">
    <source>
        <dbReference type="SAM" id="MobiDB-lite"/>
    </source>
</evidence>
<dbReference type="PROSITE" id="PS50048">
    <property type="entry name" value="ZN2_CY6_FUNGAL_2"/>
    <property type="match status" value="2"/>
</dbReference>
<keyword evidence="5" id="KW-0539">Nucleus</keyword>
<evidence type="ECO:0000256" key="2">
    <source>
        <dbReference type="ARBA" id="ARBA00022723"/>
    </source>
</evidence>
<dbReference type="AlphaFoldDB" id="A0AAD2GW64"/>
<comment type="subcellular location">
    <subcellularLocation>
        <location evidence="1">Nucleus</location>
    </subcellularLocation>
</comment>
<proteinExistence type="predicted"/>
<feature type="domain" description="Zn(2)-C6 fungal-type" evidence="7">
    <location>
        <begin position="105"/>
        <end position="136"/>
    </location>
</feature>
<comment type="caution">
    <text evidence="8">The sequence shown here is derived from an EMBL/GenBank/DDBJ whole genome shotgun (WGS) entry which is preliminary data.</text>
</comment>
<dbReference type="GO" id="GO:0008270">
    <property type="term" value="F:zinc ion binding"/>
    <property type="evidence" value="ECO:0007669"/>
    <property type="project" value="InterPro"/>
</dbReference>
<feature type="compositionally biased region" description="Low complexity" evidence="6">
    <location>
        <begin position="156"/>
        <end position="179"/>
    </location>
</feature>
<dbReference type="CDD" id="cd00067">
    <property type="entry name" value="GAL4"/>
    <property type="match status" value="2"/>
</dbReference>
<reference evidence="8" key="1">
    <citation type="submission" date="2023-11" db="EMBL/GenBank/DDBJ databases">
        <authorList>
            <person name="De Vega J J."/>
            <person name="De Vega J J."/>
        </authorList>
    </citation>
    <scope>NUCLEOTIDE SEQUENCE</scope>
</reference>
<evidence type="ECO:0000256" key="3">
    <source>
        <dbReference type="ARBA" id="ARBA00023015"/>
    </source>
</evidence>